<organism evidence="1 2">
    <name type="scientific">Brugia timori</name>
    <dbReference type="NCBI Taxonomy" id="42155"/>
    <lineage>
        <taxon>Eukaryota</taxon>
        <taxon>Metazoa</taxon>
        <taxon>Ecdysozoa</taxon>
        <taxon>Nematoda</taxon>
        <taxon>Chromadorea</taxon>
        <taxon>Rhabditida</taxon>
        <taxon>Spirurina</taxon>
        <taxon>Spiruromorpha</taxon>
        <taxon>Filarioidea</taxon>
        <taxon>Onchocercidae</taxon>
        <taxon>Brugia</taxon>
    </lineage>
</organism>
<dbReference type="Proteomes" id="UP000280834">
    <property type="component" value="Unassembled WGS sequence"/>
</dbReference>
<evidence type="ECO:0000313" key="2">
    <source>
        <dbReference type="Proteomes" id="UP000280834"/>
    </source>
</evidence>
<evidence type="ECO:0000313" key="1">
    <source>
        <dbReference type="EMBL" id="VDO17279.1"/>
    </source>
</evidence>
<dbReference type="AlphaFoldDB" id="A0A3P7TBU5"/>
<protein>
    <submittedName>
        <fullName evidence="1">Uncharacterized protein</fullName>
    </submittedName>
</protein>
<name>A0A3P7TBU5_9BILA</name>
<dbReference type="EMBL" id="UZAG01004868">
    <property type="protein sequence ID" value="VDO17279.1"/>
    <property type="molecule type" value="Genomic_DNA"/>
</dbReference>
<gene>
    <name evidence="1" type="ORF">BTMF_LOCUS4779</name>
</gene>
<keyword evidence="2" id="KW-1185">Reference proteome</keyword>
<sequence length="65" mass="7239">MKSQGENCLLSWIPNTQLINSVSISIKGTNFIGQRSGKNFFHCTFHIVITSFFGIPQTNCFTVNA</sequence>
<accession>A0A3P7TBU5</accession>
<reference evidence="1 2" key="1">
    <citation type="submission" date="2018-11" db="EMBL/GenBank/DDBJ databases">
        <authorList>
            <consortium name="Pathogen Informatics"/>
        </authorList>
    </citation>
    <scope>NUCLEOTIDE SEQUENCE [LARGE SCALE GENOMIC DNA]</scope>
</reference>
<proteinExistence type="predicted"/>